<dbReference type="Pfam" id="PF21205">
    <property type="entry name" value="Rep3_C"/>
    <property type="match status" value="1"/>
</dbReference>
<keyword evidence="2" id="KW-1185">Reference proteome</keyword>
<feature type="non-terminal residue" evidence="1">
    <location>
        <position position="1"/>
    </location>
</feature>
<evidence type="ECO:0000313" key="2">
    <source>
        <dbReference type="Proteomes" id="UP000199698"/>
    </source>
</evidence>
<dbReference type="STRING" id="1798183.GA0061080_11113"/>
<dbReference type="AlphaFoldDB" id="A0A1C4DUX3"/>
<dbReference type="EMBL" id="FMBA01000111">
    <property type="protein sequence ID" value="SCC35092.1"/>
    <property type="molecule type" value="Genomic_DNA"/>
</dbReference>
<name>A0A1C4DUX3_9GAMM</name>
<reference evidence="2" key="1">
    <citation type="submission" date="2016-08" db="EMBL/GenBank/DDBJ databases">
        <authorList>
            <person name="Varghese N."/>
            <person name="Submissions Spin"/>
        </authorList>
    </citation>
    <scope>NUCLEOTIDE SEQUENCE [LARGE SCALE GENOMIC DNA]</scope>
    <source>
        <strain evidence="2">R-53144</strain>
    </source>
</reference>
<protein>
    <submittedName>
        <fullName evidence="1">Initiator Replication protein</fullName>
    </submittedName>
</protein>
<dbReference type="Gene3D" id="1.10.10.10">
    <property type="entry name" value="Winged helix-like DNA-binding domain superfamily/Winged helix DNA-binding domain"/>
    <property type="match status" value="1"/>
</dbReference>
<dbReference type="InterPro" id="IPR036388">
    <property type="entry name" value="WH-like_DNA-bd_sf"/>
</dbReference>
<dbReference type="Proteomes" id="UP000199698">
    <property type="component" value="Unassembled WGS sequence"/>
</dbReference>
<gene>
    <name evidence="1" type="ORF">GA0061080_11113</name>
</gene>
<sequence>KKFIKYNLEHVKAFENKYSMRVYEWLLKELTQRKTNRANIQISIDEFKFMLMLENRYSEFKIFNHWVLSKVSNDINNYSNMKLVIEKKGRPVDTLIFQVELDKQIDLIKELSKQDDITPSNAPQSPQTNLDNETYAKLTKALNIASMSKITLSSFESKFLNDMKAKYDLNGSFSWLSDKQRNTLIKILNKYL</sequence>
<accession>A0A1C4DUX3</accession>
<evidence type="ECO:0000313" key="1">
    <source>
        <dbReference type="EMBL" id="SCC35092.1"/>
    </source>
</evidence>
<dbReference type="OrthoDB" id="6625817at2"/>
<proteinExistence type="predicted"/>
<dbReference type="InterPro" id="IPR036390">
    <property type="entry name" value="WH_DNA-bd_sf"/>
</dbReference>
<organism evidence="1 2">
    <name type="scientific">Gilliamella intestini</name>
    <dbReference type="NCBI Taxonomy" id="1798183"/>
    <lineage>
        <taxon>Bacteria</taxon>
        <taxon>Pseudomonadati</taxon>
        <taxon>Pseudomonadota</taxon>
        <taxon>Gammaproteobacteria</taxon>
        <taxon>Orbales</taxon>
        <taxon>Orbaceae</taxon>
        <taxon>Gilliamella</taxon>
    </lineage>
</organism>
<dbReference type="SUPFAM" id="SSF46785">
    <property type="entry name" value="Winged helix' DNA-binding domain"/>
    <property type="match status" value="1"/>
</dbReference>